<dbReference type="Proteomes" id="UP001216907">
    <property type="component" value="Unassembled WGS sequence"/>
</dbReference>
<dbReference type="EMBL" id="JARRAG010000004">
    <property type="protein sequence ID" value="MDG3008257.1"/>
    <property type="molecule type" value="Genomic_DNA"/>
</dbReference>
<keyword evidence="2" id="KW-0159">Chromosome partition</keyword>
<keyword evidence="5" id="KW-1185">Reference proteome</keyword>
<comment type="similarity">
    <text evidence="1">Belongs to the ParB family.</text>
</comment>
<dbReference type="SUPFAM" id="SSF109709">
    <property type="entry name" value="KorB DNA-binding domain-like"/>
    <property type="match status" value="1"/>
</dbReference>
<dbReference type="NCBIfam" id="TIGR00180">
    <property type="entry name" value="parB_part"/>
    <property type="match status" value="1"/>
</dbReference>
<dbReference type="PANTHER" id="PTHR33375">
    <property type="entry name" value="CHROMOSOME-PARTITIONING PROTEIN PARB-RELATED"/>
    <property type="match status" value="1"/>
</dbReference>
<dbReference type="InterPro" id="IPR003115">
    <property type="entry name" value="ParB_N"/>
</dbReference>
<comment type="caution">
    <text evidence="4">The sequence shown here is derived from an EMBL/GenBank/DDBJ whole genome shotgun (WGS) entry which is preliminary data.</text>
</comment>
<organism evidence="4 5">
    <name type="scientific">Paludisphaera mucosa</name>
    <dbReference type="NCBI Taxonomy" id="3030827"/>
    <lineage>
        <taxon>Bacteria</taxon>
        <taxon>Pseudomonadati</taxon>
        <taxon>Planctomycetota</taxon>
        <taxon>Planctomycetia</taxon>
        <taxon>Isosphaerales</taxon>
        <taxon>Isosphaeraceae</taxon>
        <taxon>Paludisphaera</taxon>
    </lineage>
</organism>
<name>A0ABT6FL04_9BACT</name>
<gene>
    <name evidence="4" type="ORF">PZE19_31200</name>
</gene>
<evidence type="ECO:0000256" key="2">
    <source>
        <dbReference type="ARBA" id="ARBA00022829"/>
    </source>
</evidence>
<dbReference type="InterPro" id="IPR050336">
    <property type="entry name" value="Chromosome_partition/occlusion"/>
</dbReference>
<dbReference type="PANTHER" id="PTHR33375:SF1">
    <property type="entry name" value="CHROMOSOME-PARTITIONING PROTEIN PARB-RELATED"/>
    <property type="match status" value="1"/>
</dbReference>
<evidence type="ECO:0000259" key="3">
    <source>
        <dbReference type="SMART" id="SM00470"/>
    </source>
</evidence>
<dbReference type="SUPFAM" id="SSF110849">
    <property type="entry name" value="ParB/Sulfiredoxin"/>
    <property type="match status" value="1"/>
</dbReference>
<dbReference type="InterPro" id="IPR036086">
    <property type="entry name" value="ParB/Sulfiredoxin_sf"/>
</dbReference>
<sequence>MGKLDELLKAGGANIAESMGAGRPKMGSFEARMEAKTSSVPSRWQGVAKSKNAVEIPVDKIVPDPDQPREEFEPDALARLAESLKTRGQLQPIRVRWDEAQDRYVVVCGERRWRAAGLAGLASLSCVVSEGPIDEGELRELQLIENCLREDLRPIEQAKAFRALMDRNGWSGNQTAKALGVAQPTVVRALALLHLPEPVQGRVEEGTLPPGTAYEIGKIQDPAIQRDLAERVVSEGLSRAEAVEAVRVAARRTPSTVGKGRGARRGDKAPTTRTLRAAGCKITVENRKGVDDALLAAALREALEQLAAQAELAA</sequence>
<reference evidence="4 5" key="1">
    <citation type="submission" date="2023-03" db="EMBL/GenBank/DDBJ databases">
        <title>Paludisphaera mucosa sp. nov. a novel planctomycete from northern fen.</title>
        <authorList>
            <person name="Ivanova A."/>
        </authorList>
    </citation>
    <scope>NUCLEOTIDE SEQUENCE [LARGE SCALE GENOMIC DNA]</scope>
    <source>
        <strain evidence="4 5">Pla2</strain>
    </source>
</reference>
<feature type="domain" description="ParB-like N-terminal" evidence="3">
    <location>
        <begin position="54"/>
        <end position="147"/>
    </location>
</feature>
<protein>
    <submittedName>
        <fullName evidence="4">ParB/RepB/Spo0J family partition protein</fullName>
    </submittedName>
</protein>
<dbReference type="CDD" id="cd16393">
    <property type="entry name" value="SPO0J_N"/>
    <property type="match status" value="1"/>
</dbReference>
<dbReference type="InterPro" id="IPR004437">
    <property type="entry name" value="ParB/RepB/Spo0J"/>
</dbReference>
<dbReference type="SMART" id="SM00470">
    <property type="entry name" value="ParB"/>
    <property type="match status" value="1"/>
</dbReference>
<proteinExistence type="inferred from homology"/>
<dbReference type="InterPro" id="IPR041468">
    <property type="entry name" value="HTH_ParB/Spo0J"/>
</dbReference>
<dbReference type="RefSeq" id="WP_277864584.1">
    <property type="nucleotide sequence ID" value="NZ_JARRAG010000004.1"/>
</dbReference>
<evidence type="ECO:0000256" key="1">
    <source>
        <dbReference type="ARBA" id="ARBA00006295"/>
    </source>
</evidence>
<evidence type="ECO:0000313" key="4">
    <source>
        <dbReference type="EMBL" id="MDG3008257.1"/>
    </source>
</evidence>
<dbReference type="Gene3D" id="3.90.1530.30">
    <property type="match status" value="1"/>
</dbReference>
<dbReference type="Pfam" id="PF02195">
    <property type="entry name" value="ParB_N"/>
    <property type="match status" value="1"/>
</dbReference>
<accession>A0ABT6FL04</accession>
<evidence type="ECO:0000313" key="5">
    <source>
        <dbReference type="Proteomes" id="UP001216907"/>
    </source>
</evidence>
<dbReference type="Pfam" id="PF17762">
    <property type="entry name" value="HTH_ParB"/>
    <property type="match status" value="1"/>
</dbReference>
<dbReference type="Gene3D" id="1.10.10.2830">
    <property type="match status" value="1"/>
</dbReference>